<dbReference type="Pfam" id="PF00076">
    <property type="entry name" value="RRM_1"/>
    <property type="match status" value="1"/>
</dbReference>
<evidence type="ECO:0000256" key="4">
    <source>
        <dbReference type="PROSITE-ProRule" id="PRU00176"/>
    </source>
</evidence>
<sequence>MAKAKAAKKDACAQCGNVYMDDSVFCRKCGTKRQDTCAQCGNVYMDDSVFCRKCGTKRQGGAKTGKRDEDEGKKRPKKAPKAKKAKAAPTKAAENQEAVEEKAKEVAEEPRRDSDEVQAEEAAEEAVEEAPASAAKPRRSKANRLKEALDEEGEEEEEKERKGVVYLGHIPHGFFEPQMRKYFSQFGQVTRMRLARSRKTGGSKGYAFIEFKEESVAKIVASTMNKYLMFDKSLVCEFLPKEKCHKKLFAGWQRPPKDLRKERREKEMLQSSDRPMVEVNSLSVPQLTEQQVSRRERQKRKLKEKLASLEVDFDLDAVLNEGGTADDEAEEAEVEEPPATKKRPKKKLRPHSEVPAKRASTKPETWAALSRVQEVAYQKLSRVLLRLKDTSLFFHLPAQEHWHDGHADWHAAESLTSVSAYDLQPRGKLVQKGEDWNSREFLRELNRQARRSDPPALQKITSGLIQTMCFWGERDGASLGAHSVATEWQDKVEMAGQVSFGMEGDAPERTGAVFLEDGWHAAQRISIVCGSLVRGSCQRQQKSSESGTLVGGGSEQGEAFELKSAGAAKARTGGSRGSAFSFLHCLTRQGDTARTFAAGPPCCHHDLLLTEAVGAFGTRRADLTLALAALLALGSTAFLQAPRTFEGHRDGPGVHHSRRRLLDLSAGVLLLPAEDAGALGVAFDYRTLEEIEPPSRKPVGDVTSEKAQKAIGLLKECRQKMLTLLKKLPEDPQVDFTPYFEPPIGEIREALNDIYDLFDQDTRRDAERVGRIMLAARYNILGASEGENKMKPDKASRGIERLIPEEQVKFNNRMVDFIRAADRLLLYVA</sequence>
<feature type="compositionally biased region" description="Acidic residues" evidence="5">
    <location>
        <begin position="149"/>
        <end position="158"/>
    </location>
</feature>
<dbReference type="Gene3D" id="3.30.70.330">
    <property type="match status" value="1"/>
</dbReference>
<dbReference type="SUPFAM" id="SSF54928">
    <property type="entry name" value="RNA-binding domain, RBD"/>
    <property type="match status" value="1"/>
</dbReference>
<proteinExistence type="predicted"/>
<evidence type="ECO:0000256" key="1">
    <source>
        <dbReference type="ARBA" id="ARBA00004604"/>
    </source>
</evidence>
<dbReference type="SMART" id="SM00360">
    <property type="entry name" value="RRM"/>
    <property type="match status" value="1"/>
</dbReference>
<feature type="compositionally biased region" description="Basic residues" evidence="5">
    <location>
        <begin position="74"/>
        <end position="86"/>
    </location>
</feature>
<reference evidence="7" key="1">
    <citation type="submission" date="2021-02" db="EMBL/GenBank/DDBJ databases">
        <authorList>
            <person name="Dougan E. K."/>
            <person name="Rhodes N."/>
            <person name="Thang M."/>
            <person name="Chan C."/>
        </authorList>
    </citation>
    <scope>NUCLEOTIDE SEQUENCE</scope>
</reference>
<feature type="compositionally biased region" description="Low complexity" evidence="5">
    <location>
        <begin position="87"/>
        <end position="96"/>
    </location>
</feature>
<evidence type="ECO:0000313" key="8">
    <source>
        <dbReference type="Proteomes" id="UP000604046"/>
    </source>
</evidence>
<dbReference type="PANTHER" id="PTHR46754">
    <property type="entry name" value="MKI67 FHA DOMAIN-INTERACTING NUCLEOLAR PHOSPHOPROTEIN"/>
    <property type="match status" value="1"/>
</dbReference>
<feature type="region of interest" description="Disordered" evidence="5">
    <location>
        <begin position="259"/>
        <end position="299"/>
    </location>
</feature>
<feature type="compositionally biased region" description="Acidic residues" evidence="5">
    <location>
        <begin position="116"/>
        <end position="128"/>
    </location>
</feature>
<dbReference type="InterPro" id="IPR012677">
    <property type="entry name" value="Nucleotide-bd_a/b_plait_sf"/>
</dbReference>
<keyword evidence="3" id="KW-0539">Nucleus</keyword>
<dbReference type="CDD" id="cd12307">
    <property type="entry name" value="RRM_NIFK_like"/>
    <property type="match status" value="1"/>
</dbReference>
<dbReference type="OrthoDB" id="410119at2759"/>
<dbReference type="InterPro" id="IPR000504">
    <property type="entry name" value="RRM_dom"/>
</dbReference>
<feature type="compositionally biased region" description="Acidic residues" evidence="5">
    <location>
        <begin position="324"/>
        <end position="336"/>
    </location>
</feature>
<dbReference type="InterPro" id="IPR035979">
    <property type="entry name" value="RBD_domain_sf"/>
</dbReference>
<dbReference type="GO" id="GO:0003723">
    <property type="term" value="F:RNA binding"/>
    <property type="evidence" value="ECO:0007669"/>
    <property type="project" value="UniProtKB-UniRule"/>
</dbReference>
<comment type="caution">
    <text evidence="7">The sequence shown here is derived from an EMBL/GenBank/DDBJ whole genome shotgun (WGS) entry which is preliminary data.</text>
</comment>
<dbReference type="Proteomes" id="UP000604046">
    <property type="component" value="Unassembled WGS sequence"/>
</dbReference>
<organism evidence="7 8">
    <name type="scientific">Symbiodinium natans</name>
    <dbReference type="NCBI Taxonomy" id="878477"/>
    <lineage>
        <taxon>Eukaryota</taxon>
        <taxon>Sar</taxon>
        <taxon>Alveolata</taxon>
        <taxon>Dinophyceae</taxon>
        <taxon>Suessiales</taxon>
        <taxon>Symbiodiniaceae</taxon>
        <taxon>Symbiodinium</taxon>
    </lineage>
</organism>
<keyword evidence="2 4" id="KW-0694">RNA-binding</keyword>
<feature type="compositionally biased region" description="Basic residues" evidence="5">
    <location>
        <begin position="340"/>
        <end position="349"/>
    </location>
</feature>
<dbReference type="AlphaFoldDB" id="A0A812KL99"/>
<accession>A0A812KL99</accession>
<dbReference type="EMBL" id="CAJNDS010000658">
    <property type="protein sequence ID" value="CAE7226004.1"/>
    <property type="molecule type" value="Genomic_DNA"/>
</dbReference>
<feature type="domain" description="RRM" evidence="6">
    <location>
        <begin position="163"/>
        <end position="241"/>
    </location>
</feature>
<evidence type="ECO:0000256" key="5">
    <source>
        <dbReference type="SAM" id="MobiDB-lite"/>
    </source>
</evidence>
<comment type="subcellular location">
    <subcellularLocation>
        <location evidence="1">Nucleus</location>
        <location evidence="1">Nucleolus</location>
    </subcellularLocation>
</comment>
<evidence type="ECO:0000256" key="2">
    <source>
        <dbReference type="ARBA" id="ARBA00022884"/>
    </source>
</evidence>
<evidence type="ECO:0000259" key="6">
    <source>
        <dbReference type="PROSITE" id="PS50102"/>
    </source>
</evidence>
<name>A0A812KL99_9DINO</name>
<evidence type="ECO:0000256" key="3">
    <source>
        <dbReference type="ARBA" id="ARBA00023242"/>
    </source>
</evidence>
<dbReference type="InterPro" id="IPR025874">
    <property type="entry name" value="DZR"/>
</dbReference>
<keyword evidence="8" id="KW-1185">Reference proteome</keyword>
<dbReference type="GO" id="GO:0005730">
    <property type="term" value="C:nucleolus"/>
    <property type="evidence" value="ECO:0007669"/>
    <property type="project" value="UniProtKB-SubCell"/>
</dbReference>
<dbReference type="Pfam" id="PF12773">
    <property type="entry name" value="DZR"/>
    <property type="match status" value="1"/>
</dbReference>
<gene>
    <name evidence="7" type="primary">nifk</name>
    <name evidence="7" type="ORF">SNAT2548_LOCUS8763</name>
</gene>
<feature type="compositionally biased region" description="Polar residues" evidence="5">
    <location>
        <begin position="280"/>
        <end position="291"/>
    </location>
</feature>
<feature type="region of interest" description="Disordered" evidence="5">
    <location>
        <begin position="324"/>
        <end position="360"/>
    </location>
</feature>
<feature type="compositionally biased region" description="Basic and acidic residues" evidence="5">
    <location>
        <begin position="99"/>
        <end position="115"/>
    </location>
</feature>
<feature type="region of interest" description="Disordered" evidence="5">
    <location>
        <begin position="55"/>
        <end position="161"/>
    </location>
</feature>
<dbReference type="PROSITE" id="PS50102">
    <property type="entry name" value="RRM"/>
    <property type="match status" value="1"/>
</dbReference>
<evidence type="ECO:0000313" key="7">
    <source>
        <dbReference type="EMBL" id="CAE7226004.1"/>
    </source>
</evidence>
<protein>
    <submittedName>
        <fullName evidence="7">Nifk protein</fullName>
    </submittedName>
</protein>
<feature type="compositionally biased region" description="Basic and acidic residues" evidence="5">
    <location>
        <begin position="259"/>
        <end position="268"/>
    </location>
</feature>